<name>A0A4P9C9G8_EUBML</name>
<dbReference type="KEGG" id="emt:CPZ25_013030"/>
<dbReference type="RefSeq" id="WP_096918787.1">
    <property type="nucleotide sequence ID" value="NZ_CP029487.1"/>
</dbReference>
<evidence type="ECO:0000313" key="4">
    <source>
        <dbReference type="EMBL" id="QCT72207.1"/>
    </source>
</evidence>
<feature type="domain" description="HTH tetR-type" evidence="3">
    <location>
        <begin position="7"/>
        <end position="67"/>
    </location>
</feature>
<dbReference type="Pfam" id="PF00440">
    <property type="entry name" value="TetR_N"/>
    <property type="match status" value="1"/>
</dbReference>
<evidence type="ECO:0000313" key="5">
    <source>
        <dbReference type="Proteomes" id="UP000218387"/>
    </source>
</evidence>
<feature type="DNA-binding region" description="H-T-H motif" evidence="2">
    <location>
        <begin position="30"/>
        <end position="49"/>
    </location>
</feature>
<protein>
    <submittedName>
        <fullName evidence="4">TetR/AcrR family transcriptional regulator</fullName>
    </submittedName>
</protein>
<gene>
    <name evidence="4" type="ORF">CPZ25_013030</name>
</gene>
<dbReference type="InterPro" id="IPR009057">
    <property type="entry name" value="Homeodomain-like_sf"/>
</dbReference>
<sequence length="216" mass="25817">MEYKKSKETRDKIFNLAKKSFYEIGFKKTTIRNIAKEAGINHALAYYHFNGKYDIAHHIVDEFHQKAEVAFNKLTANMSFEDPLLRLLALYRFGLREIYDNEWDFNFYVEVYQQSYYDSDLVENCVKILDFYHYPIDRKKIDIAVLSTSSSWGQLYTNEDVPYRDHFTHRDIMDSIDIMRWSYLGFEPDFIIEKIKQSEALLASLPIMNIRILEKQ</sequence>
<accession>A0A4P9C9G8</accession>
<evidence type="ECO:0000256" key="1">
    <source>
        <dbReference type="ARBA" id="ARBA00023125"/>
    </source>
</evidence>
<organism evidence="4 5">
    <name type="scientific">Eubacterium maltosivorans</name>
    <dbReference type="NCBI Taxonomy" id="2041044"/>
    <lineage>
        <taxon>Bacteria</taxon>
        <taxon>Bacillati</taxon>
        <taxon>Bacillota</taxon>
        <taxon>Clostridia</taxon>
        <taxon>Eubacteriales</taxon>
        <taxon>Eubacteriaceae</taxon>
        <taxon>Eubacterium</taxon>
    </lineage>
</organism>
<evidence type="ECO:0000259" key="3">
    <source>
        <dbReference type="PROSITE" id="PS50977"/>
    </source>
</evidence>
<dbReference type="Proteomes" id="UP000218387">
    <property type="component" value="Chromosome"/>
</dbReference>
<keyword evidence="1 2" id="KW-0238">DNA-binding</keyword>
<dbReference type="PROSITE" id="PS50977">
    <property type="entry name" value="HTH_TETR_2"/>
    <property type="match status" value="1"/>
</dbReference>
<dbReference type="InterPro" id="IPR001647">
    <property type="entry name" value="HTH_TetR"/>
</dbReference>
<dbReference type="PRINTS" id="PR00455">
    <property type="entry name" value="HTHTETR"/>
</dbReference>
<dbReference type="InterPro" id="IPR023772">
    <property type="entry name" value="DNA-bd_HTH_TetR-type_CS"/>
</dbReference>
<dbReference type="PANTHER" id="PTHR43479">
    <property type="entry name" value="ACREF/ENVCD OPERON REPRESSOR-RELATED"/>
    <property type="match status" value="1"/>
</dbReference>
<reference evidence="4 5" key="1">
    <citation type="submission" date="2018-05" db="EMBL/GenBank/DDBJ databases">
        <title>Genome comparison of Eubacterium sp.</title>
        <authorList>
            <person name="Feng Y."/>
            <person name="Sanchez-Andrea I."/>
            <person name="Stams A.J.M."/>
            <person name="De Vos W.M."/>
        </authorList>
    </citation>
    <scope>NUCLEOTIDE SEQUENCE [LARGE SCALE GENOMIC DNA]</scope>
    <source>
        <strain evidence="4 5">YI</strain>
    </source>
</reference>
<dbReference type="PANTHER" id="PTHR43479:SF11">
    <property type="entry name" value="ACREF_ENVCD OPERON REPRESSOR-RELATED"/>
    <property type="match status" value="1"/>
</dbReference>
<dbReference type="AlphaFoldDB" id="A0A4P9C9G8"/>
<dbReference type="EMBL" id="CP029487">
    <property type="protein sequence ID" value="QCT72207.1"/>
    <property type="molecule type" value="Genomic_DNA"/>
</dbReference>
<evidence type="ECO:0000256" key="2">
    <source>
        <dbReference type="PROSITE-ProRule" id="PRU00335"/>
    </source>
</evidence>
<dbReference type="Gene3D" id="1.10.357.10">
    <property type="entry name" value="Tetracycline Repressor, domain 2"/>
    <property type="match status" value="1"/>
</dbReference>
<dbReference type="SUPFAM" id="SSF46689">
    <property type="entry name" value="Homeodomain-like"/>
    <property type="match status" value="1"/>
</dbReference>
<dbReference type="InterPro" id="IPR050624">
    <property type="entry name" value="HTH-type_Tx_Regulator"/>
</dbReference>
<dbReference type="PROSITE" id="PS01081">
    <property type="entry name" value="HTH_TETR_1"/>
    <property type="match status" value="1"/>
</dbReference>
<dbReference type="GO" id="GO:0003677">
    <property type="term" value="F:DNA binding"/>
    <property type="evidence" value="ECO:0007669"/>
    <property type="project" value="UniProtKB-UniRule"/>
</dbReference>
<keyword evidence="5" id="KW-1185">Reference proteome</keyword>
<proteinExistence type="predicted"/>